<dbReference type="EMBL" id="CP034248">
    <property type="protein sequence ID" value="AZK47948.1"/>
    <property type="molecule type" value="Genomic_DNA"/>
</dbReference>
<evidence type="ECO:0000313" key="2">
    <source>
        <dbReference type="Proteomes" id="UP000273145"/>
    </source>
</evidence>
<dbReference type="KEGG" id="plen:EIM92_18725"/>
<dbReference type="OrthoDB" id="2691835at2"/>
<reference evidence="1 2" key="1">
    <citation type="submission" date="2018-11" db="EMBL/GenBank/DDBJ databases">
        <title>Genome sequencing of Paenibacillus lentus DSM25539(T).</title>
        <authorList>
            <person name="Kook J.-K."/>
            <person name="Park S.-N."/>
            <person name="Lim Y.K."/>
        </authorList>
    </citation>
    <scope>NUCLEOTIDE SEQUENCE [LARGE SCALE GENOMIC DNA]</scope>
    <source>
        <strain evidence="1 2">DSM 25539</strain>
    </source>
</reference>
<dbReference type="Pfam" id="PF14038">
    <property type="entry name" value="YqzE"/>
    <property type="match status" value="1"/>
</dbReference>
<evidence type="ECO:0000313" key="1">
    <source>
        <dbReference type="EMBL" id="AZK47948.1"/>
    </source>
</evidence>
<accession>A0A3Q8S637</accession>
<keyword evidence="2" id="KW-1185">Reference proteome</keyword>
<dbReference type="RefSeq" id="WP_125084115.1">
    <property type="nucleotide sequence ID" value="NZ_CP034248.1"/>
</dbReference>
<gene>
    <name evidence="1" type="ORF">EIM92_18725</name>
</gene>
<sequence>MAKGDELVKYITERVVDYMETPKDVRRSRGREKEPWSRRWFGMIPFSLGMMWGQVAKKPSLNGKGKGTADRK</sequence>
<dbReference type="Proteomes" id="UP000273145">
    <property type="component" value="Chromosome"/>
</dbReference>
<proteinExistence type="predicted"/>
<organism evidence="1 2">
    <name type="scientific">Paenibacillus lentus</name>
    <dbReference type="NCBI Taxonomy" id="1338368"/>
    <lineage>
        <taxon>Bacteria</taxon>
        <taxon>Bacillati</taxon>
        <taxon>Bacillota</taxon>
        <taxon>Bacilli</taxon>
        <taxon>Bacillales</taxon>
        <taxon>Paenibacillaceae</taxon>
        <taxon>Paenibacillus</taxon>
    </lineage>
</organism>
<dbReference type="InterPro" id="IPR025622">
    <property type="entry name" value="YqzE"/>
</dbReference>
<dbReference type="AlphaFoldDB" id="A0A3Q8S637"/>
<name>A0A3Q8S637_9BACL</name>
<protein>
    <submittedName>
        <fullName evidence="1">YqzE family protein</fullName>
    </submittedName>
</protein>